<gene>
    <name evidence="2" type="ORF">RNJ44_04048</name>
</gene>
<feature type="coiled-coil region" evidence="1">
    <location>
        <begin position="1"/>
        <end position="35"/>
    </location>
</feature>
<keyword evidence="3" id="KW-1185">Reference proteome</keyword>
<accession>A0ABR4NTT3</accession>
<name>A0ABR4NTT3_9SACH</name>
<keyword evidence="1" id="KW-0175">Coiled coil</keyword>
<reference evidence="2 3" key="1">
    <citation type="submission" date="2024-05" db="EMBL/GenBank/DDBJ databases">
        <title>Long read based assembly of the Candida bracarensis genome reveals expanded adhesin content.</title>
        <authorList>
            <person name="Marcet-Houben M."/>
            <person name="Ksiezopolska E."/>
            <person name="Gabaldon T."/>
        </authorList>
    </citation>
    <scope>NUCLEOTIDE SEQUENCE [LARGE SCALE GENOMIC DNA]</scope>
    <source>
        <strain evidence="2 3">CBM6</strain>
    </source>
</reference>
<organism evidence="2 3">
    <name type="scientific">Nakaseomyces bracarensis</name>
    <dbReference type="NCBI Taxonomy" id="273131"/>
    <lineage>
        <taxon>Eukaryota</taxon>
        <taxon>Fungi</taxon>
        <taxon>Dikarya</taxon>
        <taxon>Ascomycota</taxon>
        <taxon>Saccharomycotina</taxon>
        <taxon>Saccharomycetes</taxon>
        <taxon>Saccharomycetales</taxon>
        <taxon>Saccharomycetaceae</taxon>
        <taxon>Nakaseomyces</taxon>
    </lineage>
</organism>
<dbReference type="EMBL" id="JBEVYD010000005">
    <property type="protein sequence ID" value="KAL3232132.1"/>
    <property type="molecule type" value="Genomic_DNA"/>
</dbReference>
<evidence type="ECO:0000313" key="2">
    <source>
        <dbReference type="EMBL" id="KAL3232132.1"/>
    </source>
</evidence>
<sequence>MNDLEKLIEQSKLKLSNMIKEKENLTCELHNLAQTNKYVSKQSIFHYIEILMLGYHY</sequence>
<dbReference type="Proteomes" id="UP001623330">
    <property type="component" value="Unassembled WGS sequence"/>
</dbReference>
<evidence type="ECO:0000313" key="3">
    <source>
        <dbReference type="Proteomes" id="UP001623330"/>
    </source>
</evidence>
<evidence type="ECO:0000256" key="1">
    <source>
        <dbReference type="SAM" id="Coils"/>
    </source>
</evidence>
<comment type="caution">
    <text evidence="2">The sequence shown here is derived from an EMBL/GenBank/DDBJ whole genome shotgun (WGS) entry which is preliminary data.</text>
</comment>
<protein>
    <submittedName>
        <fullName evidence="2">Uncharacterized protein</fullName>
    </submittedName>
</protein>
<proteinExistence type="predicted"/>